<gene>
    <name evidence="2" type="ORF">GCM10023349_06390</name>
</gene>
<keyword evidence="1" id="KW-0472">Membrane</keyword>
<dbReference type="Proteomes" id="UP001499974">
    <property type="component" value="Unassembled WGS sequence"/>
</dbReference>
<sequence>MASEVYAAHAGGRSPVMDGPLWIGVAVAASLAVFVFVGGPLKWLALPLLLALVVLPLSVRWALAGVRSVAAFREGLRD</sequence>
<reference evidence="3" key="1">
    <citation type="journal article" date="2019" name="Int. J. Syst. Evol. Microbiol.">
        <title>The Global Catalogue of Microorganisms (GCM) 10K type strain sequencing project: providing services to taxonomists for standard genome sequencing and annotation.</title>
        <authorList>
            <consortium name="The Broad Institute Genomics Platform"/>
            <consortium name="The Broad Institute Genome Sequencing Center for Infectious Disease"/>
            <person name="Wu L."/>
            <person name="Ma J."/>
        </authorList>
    </citation>
    <scope>NUCLEOTIDE SEQUENCE [LARGE SCALE GENOMIC DNA]</scope>
    <source>
        <strain evidence="3">JCM 18531</strain>
    </source>
</reference>
<name>A0ABP8WU18_9ACTN</name>
<dbReference type="EMBL" id="BAABKM010000002">
    <property type="protein sequence ID" value="GAA4694092.1"/>
    <property type="molecule type" value="Genomic_DNA"/>
</dbReference>
<feature type="transmembrane region" description="Helical" evidence="1">
    <location>
        <begin position="21"/>
        <end position="38"/>
    </location>
</feature>
<feature type="transmembrane region" description="Helical" evidence="1">
    <location>
        <begin position="44"/>
        <end position="63"/>
    </location>
</feature>
<evidence type="ECO:0008006" key="4">
    <source>
        <dbReference type="Google" id="ProtNLM"/>
    </source>
</evidence>
<comment type="caution">
    <text evidence="2">The sequence shown here is derived from an EMBL/GenBank/DDBJ whole genome shotgun (WGS) entry which is preliminary data.</text>
</comment>
<organism evidence="2 3">
    <name type="scientific">Nocardioides conyzicola</name>
    <dbReference type="NCBI Taxonomy" id="1651781"/>
    <lineage>
        <taxon>Bacteria</taxon>
        <taxon>Bacillati</taxon>
        <taxon>Actinomycetota</taxon>
        <taxon>Actinomycetes</taxon>
        <taxon>Propionibacteriales</taxon>
        <taxon>Nocardioidaceae</taxon>
        <taxon>Nocardioides</taxon>
    </lineage>
</organism>
<proteinExistence type="predicted"/>
<evidence type="ECO:0000313" key="2">
    <source>
        <dbReference type="EMBL" id="GAA4694092.1"/>
    </source>
</evidence>
<protein>
    <recommendedName>
        <fullName evidence="4">DUF4175 domain-containing protein</fullName>
    </recommendedName>
</protein>
<keyword evidence="1" id="KW-1133">Transmembrane helix</keyword>
<evidence type="ECO:0000256" key="1">
    <source>
        <dbReference type="SAM" id="Phobius"/>
    </source>
</evidence>
<keyword evidence="3" id="KW-1185">Reference proteome</keyword>
<keyword evidence="1" id="KW-0812">Transmembrane</keyword>
<evidence type="ECO:0000313" key="3">
    <source>
        <dbReference type="Proteomes" id="UP001499974"/>
    </source>
</evidence>
<accession>A0ABP8WU18</accession>